<evidence type="ECO:0000313" key="2">
    <source>
        <dbReference type="Proteomes" id="UP000224460"/>
    </source>
</evidence>
<evidence type="ECO:0000313" key="1">
    <source>
        <dbReference type="EMBL" id="PHV71933.1"/>
    </source>
</evidence>
<dbReference type="EMBL" id="PEDL01000001">
    <property type="protein sequence ID" value="PHV71933.1"/>
    <property type="molecule type" value="Genomic_DNA"/>
</dbReference>
<accession>A0AC61DGH2</accession>
<reference evidence="1" key="1">
    <citation type="submission" date="2017-10" db="EMBL/GenBank/DDBJ databases">
        <title>Genome sequence of cellulolytic Lachnospiraceae bacterium XHS1971 isolated from hotspring sediment.</title>
        <authorList>
            <person name="Vasudevan G."/>
            <person name="Joshi A.J."/>
            <person name="Hivarkar S."/>
            <person name="Lanjekar V.B."/>
            <person name="Dhakephalkar P.K."/>
            <person name="Dagar S."/>
        </authorList>
    </citation>
    <scope>NUCLEOTIDE SEQUENCE</scope>
    <source>
        <strain evidence="1">XHS1971</strain>
    </source>
</reference>
<comment type="caution">
    <text evidence="1">The sequence shown here is derived from an EMBL/GenBank/DDBJ whole genome shotgun (WGS) entry which is preliminary data.</text>
</comment>
<name>A0AC61DGH2_9FIRM</name>
<protein>
    <submittedName>
        <fullName evidence="1">Uncharacterized protein</fullName>
    </submittedName>
</protein>
<gene>
    <name evidence="1" type="ORF">CS063_00195</name>
</gene>
<dbReference type="Proteomes" id="UP000224460">
    <property type="component" value="Unassembled WGS sequence"/>
</dbReference>
<proteinExistence type="predicted"/>
<keyword evidence="2" id="KW-1185">Reference proteome</keyword>
<sequence>MSKKYYCPTCNKEVEMIAACGASNYFCKHCKRLVSSKKVIKKEEKELKKE</sequence>
<organism evidence="1 2">
    <name type="scientific">Sporanaerobium hydrogeniformans</name>
    <dbReference type="NCBI Taxonomy" id="3072179"/>
    <lineage>
        <taxon>Bacteria</taxon>
        <taxon>Bacillati</taxon>
        <taxon>Bacillota</taxon>
        <taxon>Clostridia</taxon>
        <taxon>Lachnospirales</taxon>
        <taxon>Lachnospiraceae</taxon>
        <taxon>Sporanaerobium</taxon>
    </lineage>
</organism>